<dbReference type="AlphaFoldDB" id="A0A6J6SAG0"/>
<sequence>MAFTSPLKPPLTPVPVLVLKSASGLPSMLSLASPLLVTSAEVLPDSVSLPPTSSRPFDWTAITFTSLLKPVPGLPVKERSRVPVIPAPYEGVAVQTTSPAATAVATHALYVPPRISGPDLTFRVLFAPPVAENIIFCYRWAQP</sequence>
<reference evidence="1" key="1">
    <citation type="submission" date="2020-05" db="EMBL/GenBank/DDBJ databases">
        <authorList>
            <person name="Chiriac C."/>
            <person name="Salcher M."/>
            <person name="Ghai R."/>
            <person name="Kavagutti S V."/>
        </authorList>
    </citation>
    <scope>NUCLEOTIDE SEQUENCE</scope>
</reference>
<proteinExistence type="predicted"/>
<dbReference type="EMBL" id="CAEZXX010000250">
    <property type="protein sequence ID" value="CAB4731844.1"/>
    <property type="molecule type" value="Genomic_DNA"/>
</dbReference>
<evidence type="ECO:0000313" key="1">
    <source>
        <dbReference type="EMBL" id="CAB4731844.1"/>
    </source>
</evidence>
<organism evidence="1">
    <name type="scientific">freshwater metagenome</name>
    <dbReference type="NCBI Taxonomy" id="449393"/>
    <lineage>
        <taxon>unclassified sequences</taxon>
        <taxon>metagenomes</taxon>
        <taxon>ecological metagenomes</taxon>
    </lineage>
</organism>
<accession>A0A6J6SAG0</accession>
<name>A0A6J6SAG0_9ZZZZ</name>
<gene>
    <name evidence="1" type="ORF">UFOPK2602_02383</name>
</gene>
<protein>
    <submittedName>
        <fullName evidence="1">Unannotated protein</fullName>
    </submittedName>
</protein>